<dbReference type="EMBL" id="LXQA010289009">
    <property type="protein sequence ID" value="MCI41184.1"/>
    <property type="molecule type" value="Genomic_DNA"/>
</dbReference>
<dbReference type="AlphaFoldDB" id="A0A392RYM5"/>
<dbReference type="Proteomes" id="UP000265520">
    <property type="component" value="Unassembled WGS sequence"/>
</dbReference>
<feature type="transmembrane region" description="Helical" evidence="1">
    <location>
        <begin position="61"/>
        <end position="83"/>
    </location>
</feature>
<accession>A0A392RYM5</accession>
<organism evidence="2 3">
    <name type="scientific">Trifolium medium</name>
    <dbReference type="NCBI Taxonomy" id="97028"/>
    <lineage>
        <taxon>Eukaryota</taxon>
        <taxon>Viridiplantae</taxon>
        <taxon>Streptophyta</taxon>
        <taxon>Embryophyta</taxon>
        <taxon>Tracheophyta</taxon>
        <taxon>Spermatophyta</taxon>
        <taxon>Magnoliopsida</taxon>
        <taxon>eudicotyledons</taxon>
        <taxon>Gunneridae</taxon>
        <taxon>Pentapetalae</taxon>
        <taxon>rosids</taxon>
        <taxon>fabids</taxon>
        <taxon>Fabales</taxon>
        <taxon>Fabaceae</taxon>
        <taxon>Papilionoideae</taxon>
        <taxon>50 kb inversion clade</taxon>
        <taxon>NPAAA clade</taxon>
        <taxon>Hologalegina</taxon>
        <taxon>IRL clade</taxon>
        <taxon>Trifolieae</taxon>
        <taxon>Trifolium</taxon>
    </lineage>
</organism>
<protein>
    <submittedName>
        <fullName evidence="2">Uncharacterized protein</fullName>
    </submittedName>
</protein>
<proteinExistence type="predicted"/>
<feature type="non-terminal residue" evidence="2">
    <location>
        <position position="111"/>
    </location>
</feature>
<keyword evidence="1" id="KW-0812">Transmembrane</keyword>
<evidence type="ECO:0000313" key="2">
    <source>
        <dbReference type="EMBL" id="MCI41184.1"/>
    </source>
</evidence>
<comment type="caution">
    <text evidence="2">The sequence shown here is derived from an EMBL/GenBank/DDBJ whole genome shotgun (WGS) entry which is preliminary data.</text>
</comment>
<keyword evidence="1" id="KW-0472">Membrane</keyword>
<keyword evidence="1" id="KW-1133">Transmembrane helix</keyword>
<name>A0A392RYM5_9FABA</name>
<keyword evidence="3" id="KW-1185">Reference proteome</keyword>
<evidence type="ECO:0000256" key="1">
    <source>
        <dbReference type="SAM" id="Phobius"/>
    </source>
</evidence>
<reference evidence="2 3" key="1">
    <citation type="journal article" date="2018" name="Front. Plant Sci.">
        <title>Red Clover (Trifolium pratense) and Zigzag Clover (T. medium) - A Picture of Genomic Similarities and Differences.</title>
        <authorList>
            <person name="Dluhosova J."/>
            <person name="Istvanek J."/>
            <person name="Nedelnik J."/>
            <person name="Repkova J."/>
        </authorList>
    </citation>
    <scope>NUCLEOTIDE SEQUENCE [LARGE SCALE GENOMIC DNA]</scope>
    <source>
        <strain evidence="3">cv. 10/8</strain>
        <tissue evidence="2">Leaf</tissue>
    </source>
</reference>
<sequence length="111" mass="13501">MLFSNWQERARLIHHVIEERAPRRRYGGINPKQWKRRGVARNVDVWLGNNHNLSHKVTLSLWLSLSLSLYMWLSHNLILYMWLSHNLTFRVRLRRMTGSSSVRRTFRRMMT</sequence>
<evidence type="ECO:0000313" key="3">
    <source>
        <dbReference type="Proteomes" id="UP000265520"/>
    </source>
</evidence>